<name>A0A429ZRL3_9ENTE</name>
<dbReference type="SUPFAM" id="SSF102405">
    <property type="entry name" value="MCP/YpsA-like"/>
    <property type="match status" value="1"/>
</dbReference>
<evidence type="ECO:0000259" key="2">
    <source>
        <dbReference type="Pfam" id="PF02481"/>
    </source>
</evidence>
<dbReference type="Proteomes" id="UP000288490">
    <property type="component" value="Unassembled WGS sequence"/>
</dbReference>
<comment type="similarity">
    <text evidence="1">Belongs to the DprA/Smf family.</text>
</comment>
<dbReference type="OrthoDB" id="9785707at2"/>
<sequence length="296" mass="33851">MLLKTMQGSFFMHQLLIFRLKHTKGIGNIGRLKLLPYLMENPFDYCFETMLKIAEIKPKYHAIFVETFNESLKITEEDLALYMEEYGMITFLDKEYPERLSHIYNPPVALFYKGKKELLQTPMLSIIGSREQTDFGKEMIESLMPDFINQKLTIVSGLAKGNDTSAHKLAIRRQGNTIGVLGFGLNRVYPRENQRLQEYMYQNQLVITEYLPNESPLPYHFPERNRIIAGLSLGTLVVEAKKRSGTFITAQLALEEGRSVFAIPNNPLIKESEGCLLLIKDGAKCVQSSSDILEEL</sequence>
<proteinExistence type="inferred from homology"/>
<feature type="domain" description="Smf/DprA SLOG" evidence="2">
    <location>
        <begin position="88"/>
        <end position="296"/>
    </location>
</feature>
<gene>
    <name evidence="3" type="ORF">CBF36_01135</name>
</gene>
<dbReference type="GO" id="GO:0009294">
    <property type="term" value="P:DNA-mediated transformation"/>
    <property type="evidence" value="ECO:0007669"/>
    <property type="project" value="InterPro"/>
</dbReference>
<dbReference type="EMBL" id="NGJT01000001">
    <property type="protein sequence ID" value="RST96364.1"/>
    <property type="molecule type" value="Genomic_DNA"/>
</dbReference>
<reference evidence="3 4" key="1">
    <citation type="submission" date="2017-05" db="EMBL/GenBank/DDBJ databases">
        <title>Vagococcus spp. assemblies.</title>
        <authorList>
            <person name="Gulvik C.A."/>
        </authorList>
    </citation>
    <scope>NUCLEOTIDE SEQUENCE [LARGE SCALE GENOMIC DNA]</scope>
    <source>
        <strain evidence="3 4">SS1994</strain>
    </source>
</reference>
<evidence type="ECO:0000313" key="4">
    <source>
        <dbReference type="Proteomes" id="UP000288490"/>
    </source>
</evidence>
<dbReference type="Pfam" id="PF02481">
    <property type="entry name" value="DNA_processg_A"/>
    <property type="match status" value="1"/>
</dbReference>
<evidence type="ECO:0000313" key="3">
    <source>
        <dbReference type="EMBL" id="RST96364.1"/>
    </source>
</evidence>
<dbReference type="AlphaFoldDB" id="A0A429ZRL3"/>
<dbReference type="Gene3D" id="3.40.50.450">
    <property type="match status" value="1"/>
</dbReference>
<dbReference type="PANTHER" id="PTHR43022:SF1">
    <property type="entry name" value="PROTEIN SMF"/>
    <property type="match status" value="1"/>
</dbReference>
<dbReference type="NCBIfam" id="TIGR00732">
    <property type="entry name" value="dprA"/>
    <property type="match status" value="1"/>
</dbReference>
<comment type="caution">
    <text evidence="3">The sequence shown here is derived from an EMBL/GenBank/DDBJ whole genome shotgun (WGS) entry which is preliminary data.</text>
</comment>
<dbReference type="InterPro" id="IPR003488">
    <property type="entry name" value="DprA"/>
</dbReference>
<protein>
    <submittedName>
        <fullName evidence="3">DNA protecting protein DprA</fullName>
    </submittedName>
</protein>
<accession>A0A429ZRL3</accession>
<dbReference type="InterPro" id="IPR057666">
    <property type="entry name" value="DrpA_SLOG"/>
</dbReference>
<dbReference type="PANTHER" id="PTHR43022">
    <property type="entry name" value="PROTEIN SMF"/>
    <property type="match status" value="1"/>
</dbReference>
<evidence type="ECO:0000256" key="1">
    <source>
        <dbReference type="ARBA" id="ARBA00006525"/>
    </source>
</evidence>
<organism evidence="3 4">
    <name type="scientific">Vagococcus bubulae</name>
    <dbReference type="NCBI Taxonomy" id="1977868"/>
    <lineage>
        <taxon>Bacteria</taxon>
        <taxon>Bacillati</taxon>
        <taxon>Bacillota</taxon>
        <taxon>Bacilli</taxon>
        <taxon>Lactobacillales</taxon>
        <taxon>Enterococcaceae</taxon>
        <taxon>Vagococcus</taxon>
    </lineage>
</organism>
<keyword evidence="4" id="KW-1185">Reference proteome</keyword>